<comment type="subcellular location">
    <subcellularLocation>
        <location evidence="1">Cell membrane</location>
        <topology evidence="1">Multi-pass membrane protein</topology>
    </subcellularLocation>
</comment>
<dbReference type="EMBL" id="JBDJAW010000030">
    <property type="protein sequence ID" value="MEN3539162.1"/>
    <property type="molecule type" value="Genomic_DNA"/>
</dbReference>
<gene>
    <name evidence="8" type="ORF">AAH991_28895</name>
</gene>
<protein>
    <submittedName>
        <fullName evidence="8">MFS transporter</fullName>
    </submittedName>
</protein>
<feature type="transmembrane region" description="Helical" evidence="6">
    <location>
        <begin position="158"/>
        <end position="180"/>
    </location>
</feature>
<comment type="caution">
    <text evidence="8">The sequence shown here is derived from an EMBL/GenBank/DDBJ whole genome shotgun (WGS) entry which is preliminary data.</text>
</comment>
<evidence type="ECO:0000313" key="9">
    <source>
        <dbReference type="Proteomes" id="UP001447516"/>
    </source>
</evidence>
<proteinExistence type="predicted"/>
<sequence>MSRPVLAILTVTCAVAVGNVYFPQAIVPLVAAGLRLAPDAGALVVTATQAGYTAGIVLLVPLGDRLPHRPFLVALLALTGLGLLAAGSAPALPSLVAASALVGLTTVAAPVVGPLAAGLAAPGRRGAVIGTLLSGSTGGMLLARTFSGTLGEWLGWRAPYLVAAALALLLAAALAVTVPVTAPVEEPVKGPVRGPVKGPVTTASARRPYLALLAGPLRLLRTEPDLRRSCAYQAAVFAGFSAVWTCLALLLTGPAYGLGAQAVGMLALVGAATMLCTPLAGRLVDRHGPDPVNLVCMLGVLLSAAMLAAGSLGGAGGLAALVAGTLLLDVAMQSGMVANQARIYALRPDARSRLNTAYMTCAYLGGSAGSWLGVRVWSAAGWPGVCALAGLLTALVLTRHLPAVYGPGPRRRSAGTREARGAARPEFRRSRR</sequence>
<feature type="transmembrane region" description="Helical" evidence="6">
    <location>
        <begin position="71"/>
        <end position="89"/>
    </location>
</feature>
<feature type="transmembrane region" description="Helical" evidence="6">
    <location>
        <begin position="380"/>
        <end position="402"/>
    </location>
</feature>
<evidence type="ECO:0000256" key="3">
    <source>
        <dbReference type="ARBA" id="ARBA00022989"/>
    </source>
</evidence>
<dbReference type="PANTHER" id="PTHR42910">
    <property type="entry name" value="TRANSPORTER SCO4007-RELATED"/>
    <property type="match status" value="1"/>
</dbReference>
<feature type="transmembrane region" description="Helical" evidence="6">
    <location>
        <begin position="230"/>
        <end position="252"/>
    </location>
</feature>
<organism evidence="8 9">
    <name type="scientific">Microbispora maris</name>
    <dbReference type="NCBI Taxonomy" id="3144104"/>
    <lineage>
        <taxon>Bacteria</taxon>
        <taxon>Bacillati</taxon>
        <taxon>Actinomycetota</taxon>
        <taxon>Actinomycetes</taxon>
        <taxon>Streptosporangiales</taxon>
        <taxon>Streptosporangiaceae</taxon>
        <taxon>Microbispora</taxon>
    </lineage>
</organism>
<evidence type="ECO:0000313" key="8">
    <source>
        <dbReference type="EMBL" id="MEN3539162.1"/>
    </source>
</evidence>
<feature type="transmembrane region" description="Helical" evidence="6">
    <location>
        <begin position="357"/>
        <end position="374"/>
    </location>
</feature>
<dbReference type="PANTHER" id="PTHR42910:SF1">
    <property type="entry name" value="MAJOR FACILITATOR SUPERFAMILY (MFS) PROFILE DOMAIN-CONTAINING PROTEIN"/>
    <property type="match status" value="1"/>
</dbReference>
<reference evidence="8 9" key="1">
    <citation type="submission" date="2024-05" db="EMBL/GenBank/DDBJ databases">
        <title>Microbispora sp.ZYX-F-249.</title>
        <authorList>
            <person name="Xie H."/>
        </authorList>
    </citation>
    <scope>NUCLEOTIDE SEQUENCE [LARGE SCALE GENOMIC DNA]</scope>
    <source>
        <strain evidence="8 9">ZYX-F-249</strain>
    </source>
</reference>
<evidence type="ECO:0000256" key="5">
    <source>
        <dbReference type="SAM" id="MobiDB-lite"/>
    </source>
</evidence>
<dbReference type="PROSITE" id="PS50850">
    <property type="entry name" value="MFS"/>
    <property type="match status" value="1"/>
</dbReference>
<feature type="transmembrane region" description="Helical" evidence="6">
    <location>
        <begin position="40"/>
        <end position="59"/>
    </location>
</feature>
<evidence type="ECO:0000259" key="7">
    <source>
        <dbReference type="PROSITE" id="PS50850"/>
    </source>
</evidence>
<feature type="compositionally biased region" description="Basic and acidic residues" evidence="5">
    <location>
        <begin position="415"/>
        <end position="432"/>
    </location>
</feature>
<name>A0ABV0AYJ0_9ACTN</name>
<feature type="transmembrane region" description="Helical" evidence="6">
    <location>
        <begin position="292"/>
        <end position="312"/>
    </location>
</feature>
<dbReference type="CDD" id="cd17324">
    <property type="entry name" value="MFS_NepI_like"/>
    <property type="match status" value="1"/>
</dbReference>
<dbReference type="Proteomes" id="UP001447516">
    <property type="component" value="Unassembled WGS sequence"/>
</dbReference>
<feature type="region of interest" description="Disordered" evidence="5">
    <location>
        <begin position="407"/>
        <end position="432"/>
    </location>
</feature>
<keyword evidence="3 6" id="KW-1133">Transmembrane helix</keyword>
<keyword evidence="2 6" id="KW-0812">Transmembrane</keyword>
<feature type="domain" description="Major facilitator superfamily (MFS) profile" evidence="7">
    <location>
        <begin position="1"/>
        <end position="402"/>
    </location>
</feature>
<dbReference type="Pfam" id="PF07690">
    <property type="entry name" value="MFS_1"/>
    <property type="match status" value="1"/>
</dbReference>
<keyword evidence="9" id="KW-1185">Reference proteome</keyword>
<feature type="transmembrane region" description="Helical" evidence="6">
    <location>
        <begin position="95"/>
        <end position="120"/>
    </location>
</feature>
<accession>A0ABV0AYJ0</accession>
<dbReference type="InterPro" id="IPR020846">
    <property type="entry name" value="MFS_dom"/>
</dbReference>
<evidence type="ECO:0000256" key="1">
    <source>
        <dbReference type="ARBA" id="ARBA00004651"/>
    </source>
</evidence>
<dbReference type="InterPro" id="IPR036259">
    <property type="entry name" value="MFS_trans_sf"/>
</dbReference>
<feature type="transmembrane region" description="Helical" evidence="6">
    <location>
        <begin position="258"/>
        <end position="280"/>
    </location>
</feature>
<dbReference type="SUPFAM" id="SSF103473">
    <property type="entry name" value="MFS general substrate transporter"/>
    <property type="match status" value="1"/>
</dbReference>
<evidence type="ECO:0000256" key="2">
    <source>
        <dbReference type="ARBA" id="ARBA00022692"/>
    </source>
</evidence>
<evidence type="ECO:0000256" key="6">
    <source>
        <dbReference type="SAM" id="Phobius"/>
    </source>
</evidence>
<evidence type="ECO:0000256" key="4">
    <source>
        <dbReference type="ARBA" id="ARBA00023136"/>
    </source>
</evidence>
<keyword evidence="4 6" id="KW-0472">Membrane</keyword>
<dbReference type="RefSeq" id="WP_346229069.1">
    <property type="nucleotide sequence ID" value="NZ_JBDJAW010000030.1"/>
</dbReference>
<dbReference type="Gene3D" id="1.20.1250.20">
    <property type="entry name" value="MFS general substrate transporter like domains"/>
    <property type="match status" value="1"/>
</dbReference>
<feature type="transmembrane region" description="Helical" evidence="6">
    <location>
        <begin position="127"/>
        <end position="146"/>
    </location>
</feature>
<feature type="transmembrane region" description="Helical" evidence="6">
    <location>
        <begin position="318"/>
        <end position="337"/>
    </location>
</feature>
<dbReference type="InterPro" id="IPR011701">
    <property type="entry name" value="MFS"/>
</dbReference>